<comment type="caution">
    <text evidence="2">The sequence shown here is derived from an EMBL/GenBank/DDBJ whole genome shotgun (WGS) entry which is preliminary data.</text>
</comment>
<gene>
    <name evidence="2" type="ORF">TcWFU_001170</name>
</gene>
<keyword evidence="1" id="KW-0472">Membrane</keyword>
<dbReference type="EMBL" id="JAKROA010000008">
    <property type="protein sequence ID" value="KAL5105353.1"/>
    <property type="molecule type" value="Genomic_DNA"/>
</dbReference>
<feature type="transmembrane region" description="Helical" evidence="1">
    <location>
        <begin position="104"/>
        <end position="126"/>
    </location>
</feature>
<protein>
    <submittedName>
        <fullName evidence="2">Uncharacterized protein</fullName>
    </submittedName>
</protein>
<keyword evidence="1" id="KW-0812">Transmembrane</keyword>
<proteinExistence type="predicted"/>
<evidence type="ECO:0000313" key="2">
    <source>
        <dbReference type="EMBL" id="KAL5105353.1"/>
    </source>
</evidence>
<keyword evidence="1" id="KW-1133">Transmembrane helix</keyword>
<feature type="transmembrane region" description="Helical" evidence="1">
    <location>
        <begin position="47"/>
        <end position="71"/>
    </location>
</feature>
<dbReference type="Proteomes" id="UP001651158">
    <property type="component" value="Unassembled WGS sequence"/>
</dbReference>
<keyword evidence="3" id="KW-1185">Reference proteome</keyword>
<name>A0ABR4Q7K4_9CEST</name>
<evidence type="ECO:0000313" key="3">
    <source>
        <dbReference type="Proteomes" id="UP001651158"/>
    </source>
</evidence>
<feature type="transmembrane region" description="Helical" evidence="1">
    <location>
        <begin position="78"/>
        <end position="98"/>
    </location>
</feature>
<organism evidence="2 3">
    <name type="scientific">Taenia crassiceps</name>
    <dbReference type="NCBI Taxonomy" id="6207"/>
    <lineage>
        <taxon>Eukaryota</taxon>
        <taxon>Metazoa</taxon>
        <taxon>Spiralia</taxon>
        <taxon>Lophotrochozoa</taxon>
        <taxon>Platyhelminthes</taxon>
        <taxon>Cestoda</taxon>
        <taxon>Eucestoda</taxon>
        <taxon>Cyclophyllidea</taxon>
        <taxon>Taeniidae</taxon>
        <taxon>Taenia</taxon>
    </lineage>
</organism>
<reference evidence="2 3" key="1">
    <citation type="journal article" date="2022" name="Front. Cell. Infect. Microbiol.">
        <title>The Genomes of Two Strains of Taenia crassiceps the Animal Model for the Study of Human Cysticercosis.</title>
        <authorList>
            <person name="Bobes R.J."/>
            <person name="Estrada K."/>
            <person name="Rios-Valencia D.G."/>
            <person name="Calderon-Gallegos A."/>
            <person name="de la Torre P."/>
            <person name="Carrero J.C."/>
            <person name="Sanchez-Flores A."/>
            <person name="Laclette J.P."/>
        </authorList>
    </citation>
    <scope>NUCLEOTIDE SEQUENCE [LARGE SCALE GENOMIC DNA]</scope>
    <source>
        <strain evidence="2">WFUcys</strain>
    </source>
</reference>
<sequence>MDRRLMYVSLAFAAAFLYFVAIAYDGWRCNGSIFSADCLRLPHYQAIGALHVTAALIVLTAGILLILLIVFGYSWGSLAACVLSGVSFIFSMVGIIYYANLNRIWSPTLATVAMTLSAVLMGNLFFDLIDKE</sequence>
<accession>A0ABR4Q7K4</accession>
<evidence type="ECO:0000256" key="1">
    <source>
        <dbReference type="SAM" id="Phobius"/>
    </source>
</evidence>